<evidence type="ECO:0008006" key="3">
    <source>
        <dbReference type="Google" id="ProtNLM"/>
    </source>
</evidence>
<dbReference type="AlphaFoldDB" id="A0A918MTN0"/>
<reference evidence="1" key="1">
    <citation type="journal article" date="2014" name="Int. J. Syst. Evol. Microbiol.">
        <title>Complete genome sequence of Corynebacterium casei LMG S-19264T (=DSM 44701T), isolated from a smear-ripened cheese.</title>
        <authorList>
            <consortium name="US DOE Joint Genome Institute (JGI-PGF)"/>
            <person name="Walter F."/>
            <person name="Albersmeier A."/>
            <person name="Kalinowski J."/>
            <person name="Ruckert C."/>
        </authorList>
    </citation>
    <scope>NUCLEOTIDE SEQUENCE</scope>
    <source>
        <strain evidence="1">JCM 4490</strain>
    </source>
</reference>
<organism evidence="1 2">
    <name type="scientific">Streptomyces lucensis JCM 4490</name>
    <dbReference type="NCBI Taxonomy" id="1306176"/>
    <lineage>
        <taxon>Bacteria</taxon>
        <taxon>Bacillati</taxon>
        <taxon>Actinomycetota</taxon>
        <taxon>Actinomycetes</taxon>
        <taxon>Kitasatosporales</taxon>
        <taxon>Streptomycetaceae</taxon>
        <taxon>Streptomyces</taxon>
    </lineage>
</organism>
<dbReference type="Proteomes" id="UP000620224">
    <property type="component" value="Unassembled WGS sequence"/>
</dbReference>
<dbReference type="Pfam" id="PF08933">
    <property type="entry name" value="PrnB"/>
    <property type="match status" value="1"/>
</dbReference>
<dbReference type="Gene3D" id="1.20.58.1320">
    <property type="match status" value="1"/>
</dbReference>
<keyword evidence="2" id="KW-1185">Reference proteome</keyword>
<sequence>MHGTARIAVTSEEHNESVRRLDPLRLDEDLRLLPKMNETADVSALSRVLGEALPSEQSIAALTVPGCLAAMRDLGMYLGSLKRHGVSAFDTVPGAARVFELLGRRTHMIPRDTVYHYTCWNPVGERERLYTGHPMERALVDAVRRCVPDLAHAVEVGHSLRDLDLCHPAHAEKTALLASYITAADRAMGSVLGEVTPEFFALELRPYFEEVRLAGRTYLGPAAAHIPLFLIDLLLWASDRGSREYLDFCHEVASHTLPDWREWYAKWVETPSITSRVVAALGDRGSPAGTAHAESSADGLRKALRSLTAFRGKHLVMARRAYHAEVRLYELGSGGGSVGLLEEILTLTRDNGALIGSATGAKSGL</sequence>
<dbReference type="SUPFAM" id="SSF140959">
    <property type="entry name" value="Indolic compounds 2,3-dioxygenase-like"/>
    <property type="match status" value="1"/>
</dbReference>
<evidence type="ECO:0000313" key="2">
    <source>
        <dbReference type="Proteomes" id="UP000620224"/>
    </source>
</evidence>
<dbReference type="GO" id="GO:0020037">
    <property type="term" value="F:heme binding"/>
    <property type="evidence" value="ECO:0007669"/>
    <property type="project" value="InterPro"/>
</dbReference>
<gene>
    <name evidence="1" type="ORF">GCM10010503_46390</name>
</gene>
<name>A0A918MTN0_9ACTN</name>
<comment type="caution">
    <text evidence="1">The sequence shown here is derived from an EMBL/GenBank/DDBJ whole genome shotgun (WGS) entry which is preliminary data.</text>
</comment>
<dbReference type="GO" id="GO:0019441">
    <property type="term" value="P:L-tryptophan catabolic process to kynurenine"/>
    <property type="evidence" value="ECO:0007669"/>
    <property type="project" value="InterPro"/>
</dbReference>
<accession>A0A918MTN0</accession>
<dbReference type="RefSeq" id="WP_190017238.1">
    <property type="nucleotide sequence ID" value="NZ_BMUE01000010.1"/>
</dbReference>
<dbReference type="Gene3D" id="1.20.58.480">
    <property type="match status" value="1"/>
</dbReference>
<dbReference type="InterPro" id="IPR015029">
    <property type="entry name" value="PrnB"/>
</dbReference>
<dbReference type="EMBL" id="BMUE01000010">
    <property type="protein sequence ID" value="GGW63960.1"/>
    <property type="molecule type" value="Genomic_DNA"/>
</dbReference>
<reference evidence="1" key="2">
    <citation type="submission" date="2020-09" db="EMBL/GenBank/DDBJ databases">
        <authorList>
            <person name="Sun Q."/>
            <person name="Ohkuma M."/>
        </authorList>
    </citation>
    <scope>NUCLEOTIDE SEQUENCE</scope>
    <source>
        <strain evidence="1">JCM 4490</strain>
    </source>
</reference>
<proteinExistence type="predicted"/>
<protein>
    <recommendedName>
        <fullName evidence="3">PrnB</fullName>
    </recommendedName>
</protein>
<dbReference type="InterPro" id="IPR037217">
    <property type="entry name" value="Trp/Indoleamine_2_3_dOase-like"/>
</dbReference>
<dbReference type="GO" id="GO:0046872">
    <property type="term" value="F:metal ion binding"/>
    <property type="evidence" value="ECO:0007669"/>
    <property type="project" value="InterPro"/>
</dbReference>
<evidence type="ECO:0000313" key="1">
    <source>
        <dbReference type="EMBL" id="GGW63960.1"/>
    </source>
</evidence>